<comment type="caution">
    <text evidence="1">The sequence shown here is derived from an EMBL/GenBank/DDBJ whole genome shotgun (WGS) entry which is preliminary data.</text>
</comment>
<feature type="non-terminal residue" evidence="1">
    <location>
        <position position="1"/>
    </location>
</feature>
<accession>A0ACB8SU12</accession>
<organism evidence="1 2">
    <name type="scientific">Artomyces pyxidatus</name>
    <dbReference type="NCBI Taxonomy" id="48021"/>
    <lineage>
        <taxon>Eukaryota</taxon>
        <taxon>Fungi</taxon>
        <taxon>Dikarya</taxon>
        <taxon>Basidiomycota</taxon>
        <taxon>Agaricomycotina</taxon>
        <taxon>Agaricomycetes</taxon>
        <taxon>Russulales</taxon>
        <taxon>Auriscalpiaceae</taxon>
        <taxon>Artomyces</taxon>
    </lineage>
</organism>
<keyword evidence="2" id="KW-1185">Reference proteome</keyword>
<protein>
    <submittedName>
        <fullName evidence="1">Uncharacterized protein</fullName>
    </submittedName>
</protein>
<reference evidence="1" key="2">
    <citation type="journal article" date="2022" name="New Phytol.">
        <title>Evolutionary transition to the ectomycorrhizal habit in the genomes of a hyperdiverse lineage of mushroom-forming fungi.</title>
        <authorList>
            <person name="Looney B."/>
            <person name="Miyauchi S."/>
            <person name="Morin E."/>
            <person name="Drula E."/>
            <person name="Courty P.E."/>
            <person name="Kohler A."/>
            <person name="Kuo A."/>
            <person name="LaButti K."/>
            <person name="Pangilinan J."/>
            <person name="Lipzen A."/>
            <person name="Riley R."/>
            <person name="Andreopoulos W."/>
            <person name="He G."/>
            <person name="Johnson J."/>
            <person name="Nolan M."/>
            <person name="Tritt A."/>
            <person name="Barry K.W."/>
            <person name="Grigoriev I.V."/>
            <person name="Nagy L.G."/>
            <person name="Hibbett D."/>
            <person name="Henrissat B."/>
            <person name="Matheny P.B."/>
            <person name="Labbe J."/>
            <person name="Martin F.M."/>
        </authorList>
    </citation>
    <scope>NUCLEOTIDE SEQUENCE</scope>
    <source>
        <strain evidence="1">HHB10654</strain>
    </source>
</reference>
<proteinExistence type="predicted"/>
<gene>
    <name evidence="1" type="ORF">BV25DRAFT_1787573</name>
</gene>
<evidence type="ECO:0000313" key="2">
    <source>
        <dbReference type="Proteomes" id="UP000814140"/>
    </source>
</evidence>
<evidence type="ECO:0000313" key="1">
    <source>
        <dbReference type="EMBL" id="KAI0059864.1"/>
    </source>
</evidence>
<name>A0ACB8SU12_9AGAM</name>
<sequence length="79" mass="9225">ELLVRIFHFLIHSSSPPPDFWQRKISPEWISSTTHICRYWRQVALASPALWTDIAFDLGPRWLEEMVARSKAAPLSLSY</sequence>
<reference evidence="1" key="1">
    <citation type="submission" date="2021-03" db="EMBL/GenBank/DDBJ databases">
        <authorList>
            <consortium name="DOE Joint Genome Institute"/>
            <person name="Ahrendt S."/>
            <person name="Looney B.P."/>
            <person name="Miyauchi S."/>
            <person name="Morin E."/>
            <person name="Drula E."/>
            <person name="Courty P.E."/>
            <person name="Chicoki N."/>
            <person name="Fauchery L."/>
            <person name="Kohler A."/>
            <person name="Kuo A."/>
            <person name="Labutti K."/>
            <person name="Pangilinan J."/>
            <person name="Lipzen A."/>
            <person name="Riley R."/>
            <person name="Andreopoulos W."/>
            <person name="He G."/>
            <person name="Johnson J."/>
            <person name="Barry K.W."/>
            <person name="Grigoriev I.V."/>
            <person name="Nagy L."/>
            <person name="Hibbett D."/>
            <person name="Henrissat B."/>
            <person name="Matheny P.B."/>
            <person name="Labbe J."/>
            <person name="Martin F."/>
        </authorList>
    </citation>
    <scope>NUCLEOTIDE SEQUENCE</scope>
    <source>
        <strain evidence="1">HHB10654</strain>
    </source>
</reference>
<dbReference type="Proteomes" id="UP000814140">
    <property type="component" value="Unassembled WGS sequence"/>
</dbReference>
<feature type="non-terminal residue" evidence="1">
    <location>
        <position position="79"/>
    </location>
</feature>
<dbReference type="EMBL" id="MU277223">
    <property type="protein sequence ID" value="KAI0059864.1"/>
    <property type="molecule type" value="Genomic_DNA"/>
</dbReference>